<reference evidence="3" key="1">
    <citation type="journal article" date="2023" name="Nat. Commun.">
        <title>Diploid and tetraploid genomes of Acorus and the evolution of monocots.</title>
        <authorList>
            <person name="Ma L."/>
            <person name="Liu K.W."/>
            <person name="Li Z."/>
            <person name="Hsiao Y.Y."/>
            <person name="Qi Y."/>
            <person name="Fu T."/>
            <person name="Tang G.D."/>
            <person name="Zhang D."/>
            <person name="Sun W.H."/>
            <person name="Liu D.K."/>
            <person name="Li Y."/>
            <person name="Chen G.Z."/>
            <person name="Liu X.D."/>
            <person name="Liao X.Y."/>
            <person name="Jiang Y.T."/>
            <person name="Yu X."/>
            <person name="Hao Y."/>
            <person name="Huang J."/>
            <person name="Zhao X.W."/>
            <person name="Ke S."/>
            <person name="Chen Y.Y."/>
            <person name="Wu W.L."/>
            <person name="Hsu J.L."/>
            <person name="Lin Y.F."/>
            <person name="Huang M.D."/>
            <person name="Li C.Y."/>
            <person name="Huang L."/>
            <person name="Wang Z.W."/>
            <person name="Zhao X."/>
            <person name="Zhong W.Y."/>
            <person name="Peng D.H."/>
            <person name="Ahmad S."/>
            <person name="Lan S."/>
            <person name="Zhang J.S."/>
            <person name="Tsai W.C."/>
            <person name="Van de Peer Y."/>
            <person name="Liu Z.J."/>
        </authorList>
    </citation>
    <scope>NUCLEOTIDE SEQUENCE</scope>
    <source>
        <strain evidence="3">SCP</strain>
    </source>
</reference>
<dbReference type="SUPFAM" id="SSF52540">
    <property type="entry name" value="P-loop containing nucleoside triphosphate hydrolases"/>
    <property type="match status" value="1"/>
</dbReference>
<accession>A0AAV9BND8</accession>
<protein>
    <recommendedName>
        <fullName evidence="1">Sulfotransferase</fullName>
        <ecNumber evidence="1">2.8.2.-</ecNumber>
    </recommendedName>
</protein>
<dbReference type="EMBL" id="JAUJYN010000002">
    <property type="protein sequence ID" value="KAK1277917.1"/>
    <property type="molecule type" value="Genomic_DNA"/>
</dbReference>
<proteinExistence type="inferred from homology"/>
<sequence length="51" mass="5711">MSVQQNFKARPSDVLLASSPKSGTTWLKALLFALLNRNANEETYKQVSLEN</sequence>
<gene>
    <name evidence="3" type="ORF">QJS04_geneDACA014798</name>
</gene>
<comment type="caution">
    <text evidence="3">The sequence shown here is derived from an EMBL/GenBank/DDBJ whole genome shotgun (WGS) entry which is preliminary data.</text>
</comment>
<name>A0AAV9BND8_ACOGR</name>
<reference evidence="3" key="2">
    <citation type="submission" date="2023-06" db="EMBL/GenBank/DDBJ databases">
        <authorList>
            <person name="Ma L."/>
            <person name="Liu K.-W."/>
            <person name="Li Z."/>
            <person name="Hsiao Y.-Y."/>
            <person name="Qi Y."/>
            <person name="Fu T."/>
            <person name="Tang G."/>
            <person name="Zhang D."/>
            <person name="Sun W.-H."/>
            <person name="Liu D.-K."/>
            <person name="Li Y."/>
            <person name="Chen G.-Z."/>
            <person name="Liu X.-D."/>
            <person name="Liao X.-Y."/>
            <person name="Jiang Y.-T."/>
            <person name="Yu X."/>
            <person name="Hao Y."/>
            <person name="Huang J."/>
            <person name="Zhao X.-W."/>
            <person name="Ke S."/>
            <person name="Chen Y.-Y."/>
            <person name="Wu W.-L."/>
            <person name="Hsu J.-L."/>
            <person name="Lin Y.-F."/>
            <person name="Huang M.-D."/>
            <person name="Li C.-Y."/>
            <person name="Huang L."/>
            <person name="Wang Z.-W."/>
            <person name="Zhao X."/>
            <person name="Zhong W.-Y."/>
            <person name="Peng D.-H."/>
            <person name="Ahmad S."/>
            <person name="Lan S."/>
            <person name="Zhang J.-S."/>
            <person name="Tsai W.-C."/>
            <person name="Van De Peer Y."/>
            <person name="Liu Z.-J."/>
        </authorList>
    </citation>
    <scope>NUCLEOTIDE SEQUENCE</scope>
    <source>
        <strain evidence="3">SCP</strain>
        <tissue evidence="3">Leaves</tissue>
    </source>
</reference>
<dbReference type="EC" id="2.8.2.-" evidence="1"/>
<dbReference type="Proteomes" id="UP001179952">
    <property type="component" value="Unassembled WGS sequence"/>
</dbReference>
<dbReference type="InterPro" id="IPR027417">
    <property type="entry name" value="P-loop_NTPase"/>
</dbReference>
<dbReference type="InterPro" id="IPR000863">
    <property type="entry name" value="Sulfotransferase_dom"/>
</dbReference>
<dbReference type="Gene3D" id="3.40.50.300">
    <property type="entry name" value="P-loop containing nucleotide triphosphate hydrolases"/>
    <property type="match status" value="1"/>
</dbReference>
<keyword evidence="1" id="KW-0808">Transferase</keyword>
<dbReference type="Pfam" id="PF00685">
    <property type="entry name" value="Sulfotransfer_1"/>
    <property type="match status" value="1"/>
</dbReference>
<comment type="similarity">
    <text evidence="1">Belongs to the sulfotransferase 1 family.</text>
</comment>
<dbReference type="AlphaFoldDB" id="A0AAV9BND8"/>
<dbReference type="GO" id="GO:0008146">
    <property type="term" value="F:sulfotransferase activity"/>
    <property type="evidence" value="ECO:0007669"/>
    <property type="project" value="InterPro"/>
</dbReference>
<keyword evidence="4" id="KW-1185">Reference proteome</keyword>
<organism evidence="3 4">
    <name type="scientific">Acorus gramineus</name>
    <name type="common">Dwarf sweet flag</name>
    <dbReference type="NCBI Taxonomy" id="55184"/>
    <lineage>
        <taxon>Eukaryota</taxon>
        <taxon>Viridiplantae</taxon>
        <taxon>Streptophyta</taxon>
        <taxon>Embryophyta</taxon>
        <taxon>Tracheophyta</taxon>
        <taxon>Spermatophyta</taxon>
        <taxon>Magnoliopsida</taxon>
        <taxon>Liliopsida</taxon>
        <taxon>Acoraceae</taxon>
        <taxon>Acorus</taxon>
    </lineage>
</organism>
<evidence type="ECO:0000313" key="4">
    <source>
        <dbReference type="Proteomes" id="UP001179952"/>
    </source>
</evidence>
<evidence type="ECO:0000259" key="2">
    <source>
        <dbReference type="Pfam" id="PF00685"/>
    </source>
</evidence>
<feature type="domain" description="Sulfotransferase" evidence="2">
    <location>
        <begin position="11"/>
        <end position="49"/>
    </location>
</feature>
<evidence type="ECO:0000313" key="3">
    <source>
        <dbReference type="EMBL" id="KAK1277917.1"/>
    </source>
</evidence>
<evidence type="ECO:0000256" key="1">
    <source>
        <dbReference type="RuleBase" id="RU361155"/>
    </source>
</evidence>